<organism evidence="2 3">
    <name type="scientific">Chitinophaga terrae</name>
    <name type="common">ex Kim and Jung 2007</name>
    <dbReference type="NCBI Taxonomy" id="408074"/>
    <lineage>
        <taxon>Bacteria</taxon>
        <taxon>Pseudomonadati</taxon>
        <taxon>Bacteroidota</taxon>
        <taxon>Chitinophagia</taxon>
        <taxon>Chitinophagales</taxon>
        <taxon>Chitinophagaceae</taxon>
        <taxon>Chitinophaga</taxon>
    </lineage>
</organism>
<evidence type="ECO:0000313" key="2">
    <source>
        <dbReference type="EMBL" id="SDZ95201.1"/>
    </source>
</evidence>
<dbReference type="OrthoDB" id="637213at2"/>
<gene>
    <name evidence="2" type="ORF">SAMN05660909_00301</name>
</gene>
<dbReference type="EMBL" id="FNRL01000001">
    <property type="protein sequence ID" value="SDZ95201.1"/>
    <property type="molecule type" value="Genomic_DNA"/>
</dbReference>
<name>A0A1H3X8D8_9BACT</name>
<dbReference type="RefSeq" id="WP_089757904.1">
    <property type="nucleotide sequence ID" value="NZ_BKAT01000012.1"/>
</dbReference>
<keyword evidence="3" id="KW-1185">Reference proteome</keyword>
<dbReference type="PROSITE" id="PS01124">
    <property type="entry name" value="HTH_ARAC_FAMILY_2"/>
    <property type="match status" value="1"/>
</dbReference>
<feature type="domain" description="HTH araC/xylS-type" evidence="1">
    <location>
        <begin position="234"/>
        <end position="332"/>
    </location>
</feature>
<dbReference type="AlphaFoldDB" id="A0A1H3X8D8"/>
<protein>
    <recommendedName>
        <fullName evidence="1">HTH araC/xylS-type domain-containing protein</fullName>
    </recommendedName>
</protein>
<dbReference type="GO" id="GO:0003700">
    <property type="term" value="F:DNA-binding transcription factor activity"/>
    <property type="evidence" value="ECO:0007669"/>
    <property type="project" value="InterPro"/>
</dbReference>
<evidence type="ECO:0000259" key="1">
    <source>
        <dbReference type="PROSITE" id="PS01124"/>
    </source>
</evidence>
<reference evidence="3" key="1">
    <citation type="submission" date="2016-10" db="EMBL/GenBank/DDBJ databases">
        <authorList>
            <person name="Varghese N."/>
            <person name="Submissions S."/>
        </authorList>
    </citation>
    <scope>NUCLEOTIDE SEQUENCE [LARGE SCALE GENOMIC DNA]</scope>
    <source>
        <strain evidence="3">DSM 23920</strain>
    </source>
</reference>
<dbReference type="GO" id="GO:0043565">
    <property type="term" value="F:sequence-specific DNA binding"/>
    <property type="evidence" value="ECO:0007669"/>
    <property type="project" value="InterPro"/>
</dbReference>
<dbReference type="Proteomes" id="UP000199656">
    <property type="component" value="Unassembled WGS sequence"/>
</dbReference>
<dbReference type="Gene3D" id="1.10.10.60">
    <property type="entry name" value="Homeodomain-like"/>
    <property type="match status" value="1"/>
</dbReference>
<proteinExistence type="predicted"/>
<sequence length="333" mass="38531">MKSRRRSRIDFPIEAKVTKLSSIDDLPEEFSHLLVGNPEVISVSDEDVEMVHQIMRLENMTVWYHDVFPRTALILAPYTDRKVISFRFLARNIILETMEDGKPYRVAEREITIYQVENTAPEIYVGDVDVLFICAINMDQRQLANIVAQHPELQCFLDRYSKDEAYKEMVDQRFIISKFAEWMMEVVSKFRGSLLATTLLKQKCATNMLLNVAAQFHQSHKSAHVPKRMQKILIRAVEYLDDHLREPIDVEKMAAALGTFPGLLVNNFIRRNAMTMEEFQFHQRMIRAFHLAANTSLSAEVISDIVGIFDVNILSEKFTAYFNCSIESLRSAQ</sequence>
<dbReference type="InterPro" id="IPR018060">
    <property type="entry name" value="HTH_AraC"/>
</dbReference>
<dbReference type="STRING" id="408074.SAMN05660909_00301"/>
<accession>A0A1H3X8D8</accession>
<evidence type="ECO:0000313" key="3">
    <source>
        <dbReference type="Proteomes" id="UP000199656"/>
    </source>
</evidence>